<feature type="compositionally biased region" description="Polar residues" evidence="1">
    <location>
        <begin position="183"/>
        <end position="198"/>
    </location>
</feature>
<accession>A0A9N9LNT4</accession>
<evidence type="ECO:0000256" key="1">
    <source>
        <dbReference type="SAM" id="MobiDB-lite"/>
    </source>
</evidence>
<evidence type="ECO:0000313" key="3">
    <source>
        <dbReference type="EMBL" id="CAG8974841.1"/>
    </source>
</evidence>
<dbReference type="OrthoDB" id="2289918at2759"/>
<feature type="compositionally biased region" description="Acidic residues" evidence="1">
    <location>
        <begin position="126"/>
        <end position="135"/>
    </location>
</feature>
<comment type="caution">
    <text evidence="3">The sequence shown here is derived from an EMBL/GenBank/DDBJ whole genome shotgun (WGS) entry which is preliminary data.</text>
</comment>
<feature type="domain" description="ASX DEUBAD" evidence="2">
    <location>
        <begin position="58"/>
        <end position="122"/>
    </location>
</feature>
<reference evidence="3" key="1">
    <citation type="submission" date="2021-07" db="EMBL/GenBank/DDBJ databases">
        <authorList>
            <person name="Durling M."/>
        </authorList>
    </citation>
    <scope>NUCLEOTIDE SEQUENCE</scope>
</reference>
<dbReference type="InterPro" id="IPR028020">
    <property type="entry name" value="ASX_DEUBAD_dom"/>
</dbReference>
<organism evidence="3 4">
    <name type="scientific">Hymenoscyphus albidus</name>
    <dbReference type="NCBI Taxonomy" id="595503"/>
    <lineage>
        <taxon>Eukaryota</taxon>
        <taxon>Fungi</taxon>
        <taxon>Dikarya</taxon>
        <taxon>Ascomycota</taxon>
        <taxon>Pezizomycotina</taxon>
        <taxon>Leotiomycetes</taxon>
        <taxon>Helotiales</taxon>
        <taxon>Helotiaceae</taxon>
        <taxon>Hymenoscyphus</taxon>
    </lineage>
</organism>
<name>A0A9N9LNT4_9HELO</name>
<feature type="compositionally biased region" description="Polar residues" evidence="1">
    <location>
        <begin position="249"/>
        <end position="260"/>
    </location>
</feature>
<gene>
    <name evidence="3" type="ORF">HYALB_00000456</name>
</gene>
<evidence type="ECO:0000313" key="4">
    <source>
        <dbReference type="Proteomes" id="UP000701801"/>
    </source>
</evidence>
<feature type="compositionally biased region" description="Low complexity" evidence="1">
    <location>
        <begin position="162"/>
        <end position="176"/>
    </location>
</feature>
<protein>
    <recommendedName>
        <fullName evidence="2">ASX DEUBAD domain-containing protein</fullName>
    </recommendedName>
</protein>
<feature type="compositionally biased region" description="Low complexity" evidence="1">
    <location>
        <begin position="200"/>
        <end position="212"/>
    </location>
</feature>
<keyword evidence="4" id="KW-1185">Reference proteome</keyword>
<feature type="compositionally biased region" description="Polar residues" evidence="1">
    <location>
        <begin position="270"/>
        <end position="279"/>
    </location>
</feature>
<feature type="region of interest" description="Disordered" evidence="1">
    <location>
        <begin position="162"/>
        <end position="279"/>
    </location>
</feature>
<feature type="compositionally biased region" description="Polar residues" evidence="1">
    <location>
        <begin position="225"/>
        <end position="234"/>
    </location>
</feature>
<sequence length="279" mass="30242">MTRKLKLNTRTKGGRPRKEKDIWDQFEILGSEDSIAYREEINIQAILNHPTAQAIFASTSNEKVSTLLSSGEITRTVTEFKADGAAGKHDAKWIAEAIVASERRAAGEYDEFIQARFMRDWGDEGGEMLSDSESDSEARKKKKQKLVANSSVLTLNTNTSATVGNAVSSSSNGNGNDILPSKRGTQNHTVRESPSYSDFSELSELGSSPSLSFMNEGSSAPDVELTTNGLQSTETEIHNDNMMERNGSVPDSDQDVSFTASPAAVPDLQSPENLTGASR</sequence>
<dbReference type="Pfam" id="PF13919">
    <property type="entry name" value="ASXH"/>
    <property type="match status" value="1"/>
</dbReference>
<dbReference type="AlphaFoldDB" id="A0A9N9LNT4"/>
<feature type="region of interest" description="Disordered" evidence="1">
    <location>
        <begin position="126"/>
        <end position="146"/>
    </location>
</feature>
<proteinExistence type="predicted"/>
<evidence type="ECO:0000259" key="2">
    <source>
        <dbReference type="Pfam" id="PF13919"/>
    </source>
</evidence>
<dbReference type="EMBL" id="CAJVRM010000116">
    <property type="protein sequence ID" value="CAG8974841.1"/>
    <property type="molecule type" value="Genomic_DNA"/>
</dbReference>
<dbReference type="Proteomes" id="UP000701801">
    <property type="component" value="Unassembled WGS sequence"/>
</dbReference>